<evidence type="ECO:0000256" key="1">
    <source>
        <dbReference type="ARBA" id="ARBA00022443"/>
    </source>
</evidence>
<reference evidence="6" key="1">
    <citation type="submission" date="2025-08" db="UniProtKB">
        <authorList>
            <consortium name="Ensembl"/>
        </authorList>
    </citation>
    <scope>IDENTIFICATION</scope>
</reference>
<dbReference type="InterPro" id="IPR001452">
    <property type="entry name" value="SH3_domain"/>
</dbReference>
<evidence type="ECO:0000256" key="2">
    <source>
        <dbReference type="PROSITE-ProRule" id="PRU00192"/>
    </source>
</evidence>
<dbReference type="Pfam" id="PF14604">
    <property type="entry name" value="SH3_9"/>
    <property type="match status" value="3"/>
</dbReference>
<dbReference type="SUPFAM" id="SSF50044">
    <property type="entry name" value="SH3-domain"/>
    <property type="match status" value="3"/>
</dbReference>
<dbReference type="GeneTree" id="ENSGT00940000160627"/>
<feature type="compositionally biased region" description="Polar residues" evidence="4">
    <location>
        <begin position="355"/>
        <end position="367"/>
    </location>
</feature>
<proteinExistence type="predicted"/>
<keyword evidence="3" id="KW-0175">Coiled coil</keyword>
<dbReference type="PRINTS" id="PR01887">
    <property type="entry name" value="SPECTRNALPHA"/>
</dbReference>
<keyword evidence="1 2" id="KW-0728">SH3 domain</keyword>
<dbReference type="GO" id="GO:0007015">
    <property type="term" value="P:actin filament organization"/>
    <property type="evidence" value="ECO:0007669"/>
    <property type="project" value="TreeGrafter"/>
</dbReference>
<dbReference type="PANTHER" id="PTHR14167:SF92">
    <property type="entry name" value="CIN85 AND CD2AP RELATED, ISOFORM J"/>
    <property type="match status" value="1"/>
</dbReference>
<dbReference type="OrthoDB" id="73680at2759"/>
<protein>
    <submittedName>
        <fullName evidence="6">SH3 domain containing 21</fullName>
    </submittedName>
</protein>
<feature type="domain" description="SH3" evidence="5">
    <location>
        <begin position="170"/>
        <end position="231"/>
    </location>
</feature>
<dbReference type="PANTHER" id="PTHR14167">
    <property type="entry name" value="SH3 DOMAIN-CONTAINING"/>
    <property type="match status" value="1"/>
</dbReference>
<evidence type="ECO:0000259" key="5">
    <source>
        <dbReference type="PROSITE" id="PS50002"/>
    </source>
</evidence>
<dbReference type="KEGG" id="kmr:108235312"/>
<dbReference type="GeneID" id="108235312"/>
<feature type="coiled-coil region" evidence="3">
    <location>
        <begin position="426"/>
        <end position="485"/>
    </location>
</feature>
<feature type="region of interest" description="Disordered" evidence="4">
    <location>
        <begin position="232"/>
        <end position="414"/>
    </location>
</feature>
<dbReference type="GO" id="GO:0016477">
    <property type="term" value="P:cell migration"/>
    <property type="evidence" value="ECO:0007669"/>
    <property type="project" value="TreeGrafter"/>
</dbReference>
<keyword evidence="7" id="KW-1185">Reference proteome</keyword>
<dbReference type="Gene3D" id="2.30.30.40">
    <property type="entry name" value="SH3 Domains"/>
    <property type="match status" value="3"/>
</dbReference>
<dbReference type="InterPro" id="IPR050384">
    <property type="entry name" value="Endophilin_SH3RF"/>
</dbReference>
<dbReference type="Proteomes" id="UP000264800">
    <property type="component" value="Unplaced"/>
</dbReference>
<dbReference type="PROSITE" id="PS50002">
    <property type="entry name" value="SH3"/>
    <property type="match status" value="3"/>
</dbReference>
<feature type="compositionally biased region" description="Pro residues" evidence="4">
    <location>
        <begin position="396"/>
        <end position="413"/>
    </location>
</feature>
<dbReference type="InterPro" id="IPR036028">
    <property type="entry name" value="SH3-like_dom_sf"/>
</dbReference>
<dbReference type="CDD" id="cd12142">
    <property type="entry name" value="SH3_D21-like"/>
    <property type="match status" value="1"/>
</dbReference>
<reference evidence="6" key="2">
    <citation type="submission" date="2025-09" db="UniProtKB">
        <authorList>
            <consortium name="Ensembl"/>
        </authorList>
    </citation>
    <scope>IDENTIFICATION</scope>
</reference>
<evidence type="ECO:0000313" key="6">
    <source>
        <dbReference type="Ensembl" id="ENSKMAP00000018769.1"/>
    </source>
</evidence>
<dbReference type="CTD" id="79729"/>
<dbReference type="STRING" id="37003.ENSKMAP00000018769"/>
<accession>A0A3Q3B3Z1</accession>
<evidence type="ECO:0000313" key="7">
    <source>
        <dbReference type="Proteomes" id="UP000264800"/>
    </source>
</evidence>
<dbReference type="AlphaFoldDB" id="A0A3Q3B3Z1"/>
<dbReference type="Ensembl" id="ENSKMAT00000019029.1">
    <property type="protein sequence ID" value="ENSKMAP00000018769.1"/>
    <property type="gene ID" value="ENSKMAG00000013951.1"/>
</dbReference>
<evidence type="ECO:0000256" key="3">
    <source>
        <dbReference type="SAM" id="Coils"/>
    </source>
</evidence>
<sequence length="485" mass="54326">MEVLVLVDFESNMGDELTVRMGDVVKNVTKASEEGWLQGELGGKKGIFPSSFVKEIPVYLMGDSSREPRSIRKPKNMTKRKCEVTYDYHPQNEDELALVVGETIEIIREIEDGWWMGLKNGKVGAFPSNFVKEIFVLPKEGKFGEGKTRPKLTDAVFTKERASVRNKAKNSVECCQVMFDYVAKAEDELDLKKGDVVVLLNKETYDEGWWEGELNGHRGFFPDNFVMILPPRDNLESGNTSQPPARQGSVKVPVKTEDPPMEKVDPAKTKEDKPDLRSNPPTKVKLPPLKPFPPPVKEKPNKVLPNTTNGHAAPASPKKPEKEADQFDGVDVQSEKLSHPTANRAKPPQRRPPSGQITAAQAQSATVPTKPEPEPKKPQTDKLPIFQKGPENVSPLLPPKPDVSPKTSPPARPAFPKLAVKTKTENNKEELTVGSLQAEIQELRMALELLQTRHEHDMQEVKEELKEERNKRLELQKEVLSLKTK</sequence>
<dbReference type="InterPro" id="IPR035468">
    <property type="entry name" value="SH3D21_SH3"/>
</dbReference>
<organism evidence="6 7">
    <name type="scientific">Kryptolebias marmoratus</name>
    <name type="common">Mangrove killifish</name>
    <name type="synonym">Rivulus marmoratus</name>
    <dbReference type="NCBI Taxonomy" id="37003"/>
    <lineage>
        <taxon>Eukaryota</taxon>
        <taxon>Metazoa</taxon>
        <taxon>Chordata</taxon>
        <taxon>Craniata</taxon>
        <taxon>Vertebrata</taxon>
        <taxon>Euteleostomi</taxon>
        <taxon>Actinopterygii</taxon>
        <taxon>Neopterygii</taxon>
        <taxon>Teleostei</taxon>
        <taxon>Neoteleostei</taxon>
        <taxon>Acanthomorphata</taxon>
        <taxon>Ovalentaria</taxon>
        <taxon>Atherinomorphae</taxon>
        <taxon>Cyprinodontiformes</taxon>
        <taxon>Rivulidae</taxon>
        <taxon>Kryptolebias</taxon>
    </lineage>
</organism>
<feature type="domain" description="SH3" evidence="5">
    <location>
        <begin position="1"/>
        <end position="58"/>
    </location>
</feature>
<dbReference type="RefSeq" id="XP_017270733.1">
    <property type="nucleotide sequence ID" value="XM_017415244.3"/>
</dbReference>
<dbReference type="SMART" id="SM00326">
    <property type="entry name" value="SH3"/>
    <property type="match status" value="3"/>
</dbReference>
<feature type="compositionally biased region" description="Basic and acidic residues" evidence="4">
    <location>
        <begin position="371"/>
        <end position="380"/>
    </location>
</feature>
<dbReference type="PRINTS" id="PR00452">
    <property type="entry name" value="SH3DOMAIN"/>
</dbReference>
<name>A0A3Q3B3Z1_KRYMA</name>
<evidence type="ECO:0000256" key="4">
    <source>
        <dbReference type="SAM" id="MobiDB-lite"/>
    </source>
</evidence>
<feature type="domain" description="SH3" evidence="5">
    <location>
        <begin position="77"/>
        <end position="136"/>
    </location>
</feature>
<feature type="compositionally biased region" description="Basic and acidic residues" evidence="4">
    <location>
        <begin position="254"/>
        <end position="276"/>
    </location>
</feature>
<dbReference type="OMA" id="FSYEPCN"/>